<dbReference type="PANTHER" id="PTHR23426:SF65">
    <property type="entry name" value="FERREDOXIN-2, MITOCHONDRIAL"/>
    <property type="match status" value="1"/>
</dbReference>
<comment type="cofactor">
    <cofactor evidence="6">
        <name>[2Fe-2S] cluster</name>
        <dbReference type="ChEBI" id="CHEBI:190135"/>
    </cofactor>
</comment>
<evidence type="ECO:0000256" key="2">
    <source>
        <dbReference type="ARBA" id="ARBA00022714"/>
    </source>
</evidence>
<gene>
    <name evidence="8" type="ORF">COO09_21845</name>
</gene>
<dbReference type="OrthoDB" id="9799640at2"/>
<dbReference type="Gene3D" id="3.10.20.30">
    <property type="match status" value="1"/>
</dbReference>
<dbReference type="GO" id="GO:0140647">
    <property type="term" value="P:P450-containing electron transport chain"/>
    <property type="evidence" value="ECO:0007669"/>
    <property type="project" value="InterPro"/>
</dbReference>
<dbReference type="PANTHER" id="PTHR23426">
    <property type="entry name" value="FERREDOXIN/ADRENODOXIN"/>
    <property type="match status" value="1"/>
</dbReference>
<dbReference type="KEGG" id="rdi:CMV14_19510"/>
<dbReference type="InterPro" id="IPR036010">
    <property type="entry name" value="2Fe-2S_ferredoxin-like_sf"/>
</dbReference>
<dbReference type="InterPro" id="IPR001041">
    <property type="entry name" value="2Fe-2S_ferredoxin-type"/>
</dbReference>
<dbReference type="RefSeq" id="WP_066961459.1">
    <property type="nucleotide sequence ID" value="NZ_CP023449.1"/>
</dbReference>
<evidence type="ECO:0000256" key="6">
    <source>
        <dbReference type="ARBA" id="ARBA00034078"/>
    </source>
</evidence>
<dbReference type="InterPro" id="IPR001055">
    <property type="entry name" value="Adrenodoxin-like"/>
</dbReference>
<dbReference type="AlphaFoldDB" id="A0A2A4FRX2"/>
<dbReference type="PROSITE" id="PS51085">
    <property type="entry name" value="2FE2S_FER_2"/>
    <property type="match status" value="1"/>
</dbReference>
<evidence type="ECO:0000313" key="9">
    <source>
        <dbReference type="Proteomes" id="UP000218934"/>
    </source>
</evidence>
<dbReference type="GO" id="GO:0009055">
    <property type="term" value="F:electron transfer activity"/>
    <property type="evidence" value="ECO:0007669"/>
    <property type="project" value="TreeGrafter"/>
</dbReference>
<keyword evidence="9" id="KW-1185">Reference proteome</keyword>
<dbReference type="Pfam" id="PF00111">
    <property type="entry name" value="Fer2"/>
    <property type="match status" value="1"/>
</dbReference>
<keyword evidence="5" id="KW-0411">Iron-sulfur</keyword>
<sequence length="105" mass="11312">MIKVNFRLPDGEMKTVSACEENTLMQAAVSNGIDGIIGDCGGNLSCATCHAYIEAEFRQRLPAPSEMEIAMLDCALHVTDDSRLTCQVMLSPQLDGLIVTVPPLD</sequence>
<dbReference type="CDD" id="cd00207">
    <property type="entry name" value="fer2"/>
    <property type="match status" value="1"/>
</dbReference>
<evidence type="ECO:0000259" key="7">
    <source>
        <dbReference type="PROSITE" id="PS51085"/>
    </source>
</evidence>
<reference evidence="8 9" key="1">
    <citation type="submission" date="2017-09" db="EMBL/GenBank/DDBJ databases">
        <title>The Catabolism of 3,6-Dichlorosalicylic acid is Initiated by the Cytochrome P450 Monooxygenase DsmABC in Rhizorhabdus dicambivorans Ndbn-20.</title>
        <authorList>
            <person name="Na L."/>
        </authorList>
    </citation>
    <scope>NUCLEOTIDE SEQUENCE [LARGE SCALE GENOMIC DNA]</scope>
    <source>
        <strain evidence="8 9">Ndbn-20m</strain>
    </source>
</reference>
<evidence type="ECO:0000313" key="8">
    <source>
        <dbReference type="EMBL" id="PCE40151.1"/>
    </source>
</evidence>
<dbReference type="Proteomes" id="UP000218934">
    <property type="component" value="Unassembled WGS sequence"/>
</dbReference>
<protein>
    <submittedName>
        <fullName evidence="8">(2Fe-2S)-binding protein</fullName>
    </submittedName>
</protein>
<keyword evidence="4" id="KW-0408">Iron</keyword>
<proteinExistence type="inferred from homology"/>
<organism evidence="8 9">
    <name type="scientific">Rhizorhabdus dicambivorans</name>
    <dbReference type="NCBI Taxonomy" id="1850238"/>
    <lineage>
        <taxon>Bacteria</taxon>
        <taxon>Pseudomonadati</taxon>
        <taxon>Pseudomonadota</taxon>
        <taxon>Alphaproteobacteria</taxon>
        <taxon>Sphingomonadales</taxon>
        <taxon>Sphingomonadaceae</taxon>
        <taxon>Rhizorhabdus</taxon>
    </lineage>
</organism>
<accession>A0A2A4FRX2</accession>
<dbReference type="GO" id="GO:0051537">
    <property type="term" value="F:2 iron, 2 sulfur cluster binding"/>
    <property type="evidence" value="ECO:0007669"/>
    <property type="project" value="UniProtKB-KW"/>
</dbReference>
<dbReference type="SUPFAM" id="SSF54292">
    <property type="entry name" value="2Fe-2S ferredoxin-like"/>
    <property type="match status" value="1"/>
</dbReference>
<feature type="domain" description="2Fe-2S ferredoxin-type" evidence="7">
    <location>
        <begin position="2"/>
        <end position="105"/>
    </location>
</feature>
<dbReference type="PRINTS" id="PR00355">
    <property type="entry name" value="ADRENODOXIN"/>
</dbReference>
<dbReference type="EMBL" id="NWUF01000034">
    <property type="protein sequence ID" value="PCE40151.1"/>
    <property type="molecule type" value="Genomic_DNA"/>
</dbReference>
<name>A0A2A4FRX2_9SPHN</name>
<evidence type="ECO:0000256" key="4">
    <source>
        <dbReference type="ARBA" id="ARBA00023004"/>
    </source>
</evidence>
<keyword evidence="3" id="KW-0479">Metal-binding</keyword>
<dbReference type="InterPro" id="IPR012675">
    <property type="entry name" value="Beta-grasp_dom_sf"/>
</dbReference>
<evidence type="ECO:0000256" key="3">
    <source>
        <dbReference type="ARBA" id="ARBA00022723"/>
    </source>
</evidence>
<comment type="similarity">
    <text evidence="1">Belongs to the adrenodoxin/putidaredoxin family.</text>
</comment>
<evidence type="ECO:0000256" key="1">
    <source>
        <dbReference type="ARBA" id="ARBA00010914"/>
    </source>
</evidence>
<comment type="caution">
    <text evidence="8">The sequence shown here is derived from an EMBL/GenBank/DDBJ whole genome shotgun (WGS) entry which is preliminary data.</text>
</comment>
<dbReference type="GO" id="GO:0046872">
    <property type="term" value="F:metal ion binding"/>
    <property type="evidence" value="ECO:0007669"/>
    <property type="project" value="UniProtKB-KW"/>
</dbReference>
<evidence type="ECO:0000256" key="5">
    <source>
        <dbReference type="ARBA" id="ARBA00023014"/>
    </source>
</evidence>
<keyword evidence="2" id="KW-0001">2Fe-2S</keyword>